<comment type="similarity">
    <text evidence="1">Belongs to the AHA1 family.</text>
</comment>
<dbReference type="GO" id="GO:0051087">
    <property type="term" value="F:protein-folding chaperone binding"/>
    <property type="evidence" value="ECO:0007669"/>
    <property type="project" value="InterPro"/>
</dbReference>
<dbReference type="Proteomes" id="UP000186922">
    <property type="component" value="Unassembled WGS sequence"/>
</dbReference>
<evidence type="ECO:0000313" key="4">
    <source>
        <dbReference type="Proteomes" id="UP000186922"/>
    </source>
</evidence>
<dbReference type="GO" id="GO:0001671">
    <property type="term" value="F:ATPase activator activity"/>
    <property type="evidence" value="ECO:0007669"/>
    <property type="project" value="InterPro"/>
</dbReference>
<proteinExistence type="inferred from homology"/>
<dbReference type="Pfam" id="PF08327">
    <property type="entry name" value="AHSA1"/>
    <property type="match status" value="1"/>
</dbReference>
<organism evidence="3 4">
    <name type="scientific">Ramazzottius varieornatus</name>
    <name type="common">Water bear</name>
    <name type="synonym">Tardigrade</name>
    <dbReference type="NCBI Taxonomy" id="947166"/>
    <lineage>
        <taxon>Eukaryota</taxon>
        <taxon>Metazoa</taxon>
        <taxon>Ecdysozoa</taxon>
        <taxon>Tardigrada</taxon>
        <taxon>Eutardigrada</taxon>
        <taxon>Parachela</taxon>
        <taxon>Hypsibioidea</taxon>
        <taxon>Ramazzottiidae</taxon>
        <taxon>Ramazzottius</taxon>
    </lineage>
</organism>
<name>A0A1D1VTB2_RAMVA</name>
<dbReference type="InterPro" id="IPR036338">
    <property type="entry name" value="Aha1"/>
</dbReference>
<dbReference type="Gene3D" id="3.15.10.20">
    <property type="entry name" value="Activator of Hsp90 ATPase Aha1, N-terminal domain"/>
    <property type="match status" value="1"/>
</dbReference>
<dbReference type="InterPro" id="IPR013538">
    <property type="entry name" value="ASHA1/2-like_C"/>
</dbReference>
<dbReference type="OrthoDB" id="567237at2759"/>
<dbReference type="AlphaFoldDB" id="A0A1D1VTB2"/>
<protein>
    <recommendedName>
        <fullName evidence="2">Activator of Hsp90 ATPase AHSA1-like N-terminal domain-containing protein</fullName>
    </recommendedName>
</protein>
<reference evidence="3 4" key="1">
    <citation type="journal article" date="2016" name="Nat. Commun.">
        <title>Extremotolerant tardigrade genome and improved radiotolerance of human cultured cells by tardigrade-unique protein.</title>
        <authorList>
            <person name="Hashimoto T."/>
            <person name="Horikawa D.D."/>
            <person name="Saito Y."/>
            <person name="Kuwahara H."/>
            <person name="Kozuka-Hata H."/>
            <person name="Shin-I T."/>
            <person name="Minakuchi Y."/>
            <person name="Ohishi K."/>
            <person name="Motoyama A."/>
            <person name="Aizu T."/>
            <person name="Enomoto A."/>
            <person name="Kondo K."/>
            <person name="Tanaka S."/>
            <person name="Hara Y."/>
            <person name="Koshikawa S."/>
            <person name="Sagara H."/>
            <person name="Miura T."/>
            <person name="Yokobori S."/>
            <person name="Miyagawa K."/>
            <person name="Suzuki Y."/>
            <person name="Kubo T."/>
            <person name="Oyama M."/>
            <person name="Kohara Y."/>
            <person name="Fujiyama A."/>
            <person name="Arakawa K."/>
            <person name="Katayama T."/>
            <person name="Toyoda A."/>
            <person name="Kunieda T."/>
        </authorList>
    </citation>
    <scope>NUCLEOTIDE SEQUENCE [LARGE SCALE GENOMIC DNA]</scope>
    <source>
        <strain evidence="3 4">YOKOZUNA-1</strain>
    </source>
</reference>
<dbReference type="SUPFAM" id="SSF103111">
    <property type="entry name" value="Activator of Hsp90 ATPase, Aha1"/>
    <property type="match status" value="1"/>
</dbReference>
<dbReference type="GO" id="GO:0006457">
    <property type="term" value="P:protein folding"/>
    <property type="evidence" value="ECO:0007669"/>
    <property type="project" value="TreeGrafter"/>
</dbReference>
<dbReference type="GO" id="GO:0005829">
    <property type="term" value="C:cytosol"/>
    <property type="evidence" value="ECO:0007669"/>
    <property type="project" value="TreeGrafter"/>
</dbReference>
<keyword evidence="4" id="KW-1185">Reference proteome</keyword>
<evidence type="ECO:0000313" key="3">
    <source>
        <dbReference type="EMBL" id="GAV04787.1"/>
    </source>
</evidence>
<feature type="domain" description="Activator of Hsp90 ATPase AHSA1-like N-terminal" evidence="2">
    <location>
        <begin position="29"/>
        <end position="163"/>
    </location>
</feature>
<dbReference type="SMART" id="SM01000">
    <property type="entry name" value="Aha1_N"/>
    <property type="match status" value="1"/>
</dbReference>
<dbReference type="SUPFAM" id="SSF55961">
    <property type="entry name" value="Bet v1-like"/>
    <property type="match status" value="1"/>
</dbReference>
<evidence type="ECO:0000256" key="1">
    <source>
        <dbReference type="ARBA" id="ARBA00006817"/>
    </source>
</evidence>
<evidence type="ECO:0000259" key="2">
    <source>
        <dbReference type="SMART" id="SM01000"/>
    </source>
</evidence>
<dbReference type="InterPro" id="IPR023393">
    <property type="entry name" value="START-like_dom_sf"/>
</dbReference>
<dbReference type="Gene3D" id="3.30.530.20">
    <property type="match status" value="1"/>
</dbReference>
<dbReference type="InterPro" id="IPR015310">
    <property type="entry name" value="AHSA1-like_N"/>
</dbReference>
<dbReference type="CDD" id="cd08892">
    <property type="entry name" value="SRPBCC_Aha1"/>
    <property type="match status" value="1"/>
</dbReference>
<accession>A0A1D1VTB2</accession>
<sequence length="345" mass="39402">MAKWGEGDPRWIVEERPDATNVNNWHWTEKNATEWSKSRLKTLFEKLVVEDGAMQCEITKLSEATGEANCLNRKSKLIFLYEWSLEFEWKGRIAGNDEEHKGKIKVANFSEEYGLKEVDIEVNTENSTKFDDQLKHLLKSRGVPVVRDLLGQYLRELKEEYSKDIILPTKAETAAEVIRNFTPLNVPSAAAAASPTANSDKSKKTTVGVKIDTEQLKLSEEFHCTAEDLYRALTIKEMVQAFTHSDCLLEPEKGGKFALFNGMVSGDFVELVKNEKIVQRWRFKSWPEAHFSTVTLKLKQKENGTVVEMNQTGIPSSDFARTKEGWKRYYWDSLRATFGFGALLT</sequence>
<dbReference type="STRING" id="947166.A0A1D1VTB2"/>
<gene>
    <name evidence="3" type="primary">RvY_15012-1</name>
    <name evidence="3" type="synonym">RvY_15012.1</name>
    <name evidence="3" type="ORF">RvY_15012</name>
</gene>
<dbReference type="Pfam" id="PF09229">
    <property type="entry name" value="Aha1_N"/>
    <property type="match status" value="1"/>
</dbReference>
<comment type="caution">
    <text evidence="3">The sequence shown here is derived from an EMBL/GenBank/DDBJ whole genome shotgun (WGS) entry which is preliminary data.</text>
</comment>
<dbReference type="EMBL" id="BDGG01000011">
    <property type="protein sequence ID" value="GAV04787.1"/>
    <property type="molecule type" value="Genomic_DNA"/>
</dbReference>
<dbReference type="PANTHER" id="PTHR13009">
    <property type="entry name" value="HEAT SHOCK PROTEIN 90 HSP90 CO-CHAPERONE AHA-1"/>
    <property type="match status" value="1"/>
</dbReference>
<dbReference type="PANTHER" id="PTHR13009:SF22">
    <property type="entry name" value="LD43819P"/>
    <property type="match status" value="1"/>
</dbReference>